<name>A0ABS4UII6_9ACTN</name>
<dbReference type="SUPFAM" id="SSF54909">
    <property type="entry name" value="Dimeric alpha+beta barrel"/>
    <property type="match status" value="1"/>
</dbReference>
<dbReference type="InterPro" id="IPR011008">
    <property type="entry name" value="Dimeric_a/b-barrel"/>
</dbReference>
<reference evidence="2 3" key="1">
    <citation type="submission" date="2021-03" db="EMBL/GenBank/DDBJ databases">
        <title>Sequencing the genomes of 1000 actinobacteria strains.</title>
        <authorList>
            <person name="Klenk H.-P."/>
        </authorList>
    </citation>
    <scope>NUCLEOTIDE SEQUENCE [LARGE SCALE GENOMIC DNA]</scope>
    <source>
        <strain evidence="2 3">DSM 18824</strain>
    </source>
</reference>
<feature type="domain" description="Stress-response A/B barrel" evidence="1">
    <location>
        <begin position="14"/>
        <end position="111"/>
    </location>
</feature>
<sequence>MADQENSSRAQQAVCYAVYSWMFKDDAPIETIEGAFAEMVAIGDEVQGIQRASWGRNRAGSANGYTHTMIVVADDQAAVDEYNLRTSKHPMSGLVHSSEKQGVGVSYALPA</sequence>
<dbReference type="InterPro" id="IPR013097">
    <property type="entry name" value="Dabb"/>
</dbReference>
<dbReference type="Pfam" id="PF07876">
    <property type="entry name" value="Dabb"/>
    <property type="match status" value="1"/>
</dbReference>
<dbReference type="EMBL" id="JAGINT010000001">
    <property type="protein sequence ID" value="MBP2351418.1"/>
    <property type="molecule type" value="Genomic_DNA"/>
</dbReference>
<proteinExistence type="predicted"/>
<evidence type="ECO:0000313" key="3">
    <source>
        <dbReference type="Proteomes" id="UP000755585"/>
    </source>
</evidence>
<accession>A0ABS4UII6</accession>
<evidence type="ECO:0000313" key="2">
    <source>
        <dbReference type="EMBL" id="MBP2351418.1"/>
    </source>
</evidence>
<comment type="caution">
    <text evidence="2">The sequence shown here is derived from an EMBL/GenBank/DDBJ whole genome shotgun (WGS) entry which is preliminary data.</text>
</comment>
<dbReference type="Proteomes" id="UP000755585">
    <property type="component" value="Unassembled WGS sequence"/>
</dbReference>
<gene>
    <name evidence="2" type="ORF">JOF29_002501</name>
</gene>
<dbReference type="Gene3D" id="3.30.70.100">
    <property type="match status" value="1"/>
</dbReference>
<keyword evidence="3" id="KW-1185">Reference proteome</keyword>
<organism evidence="2 3">
    <name type="scientific">Kribbella aluminosa</name>
    <dbReference type="NCBI Taxonomy" id="416017"/>
    <lineage>
        <taxon>Bacteria</taxon>
        <taxon>Bacillati</taxon>
        <taxon>Actinomycetota</taxon>
        <taxon>Actinomycetes</taxon>
        <taxon>Propionibacteriales</taxon>
        <taxon>Kribbellaceae</taxon>
        <taxon>Kribbella</taxon>
    </lineage>
</organism>
<protein>
    <recommendedName>
        <fullName evidence="1">Stress-response A/B barrel domain-containing protein</fullName>
    </recommendedName>
</protein>
<dbReference type="PROSITE" id="PS51502">
    <property type="entry name" value="S_R_A_B_BARREL"/>
    <property type="match status" value="1"/>
</dbReference>
<dbReference type="RefSeq" id="WP_209694319.1">
    <property type="nucleotide sequence ID" value="NZ_BAAAVU010000042.1"/>
</dbReference>
<evidence type="ECO:0000259" key="1">
    <source>
        <dbReference type="PROSITE" id="PS51502"/>
    </source>
</evidence>